<sequence>MVSAILRDIFETIELTFSITGFVVNVFLFYLIIFHTTKALKPYQAILIQNCVTDIIHTISVTIIRTHIDTNDGTLFYITRAPYFQNASTNTLLWVMSFYVFTVVLYYLGVPVQFVYRYLYITKLTKVSKLIHALMLAIVFICCSIMFSLYYMTFMDSDAIAHESTTLLLADPFYDGNIGVMISSKIENPWMIVYFLTGVVFINTGMIVIVIANWAVWRYIKRVQNTISKSTFDANRQIGKVLVIQALVPFVFVYVPILIYAVIIFNHGGQSIIPKIFTPVVSMFPIINAVLVMVFMKNYKSKIVDFVKSVAAGVAASLDTTVFQSATVANSMYGR</sequence>
<dbReference type="AlphaFoldDB" id="A0A7E4WCI5"/>
<dbReference type="InterPro" id="IPR019421">
    <property type="entry name" value="7TM_GPCR_serpentine_rcpt_Srd"/>
</dbReference>
<reference evidence="2" key="1">
    <citation type="journal article" date="2013" name="Genetics">
        <title>The draft genome and transcriptome of Panagrellus redivivus are shaped by the harsh demands of a free-living lifestyle.</title>
        <authorList>
            <person name="Srinivasan J."/>
            <person name="Dillman A.R."/>
            <person name="Macchietto M.G."/>
            <person name="Heikkinen L."/>
            <person name="Lakso M."/>
            <person name="Fracchia K.M."/>
            <person name="Antoshechkin I."/>
            <person name="Mortazavi A."/>
            <person name="Wong G."/>
            <person name="Sternberg P.W."/>
        </authorList>
    </citation>
    <scope>NUCLEOTIDE SEQUENCE [LARGE SCALE GENOMIC DNA]</scope>
    <source>
        <strain evidence="2">MT8872</strain>
    </source>
</reference>
<feature type="transmembrane region" description="Helical" evidence="1">
    <location>
        <begin position="130"/>
        <end position="152"/>
    </location>
</feature>
<dbReference type="PANTHER" id="PTHR22943:SF248">
    <property type="entry name" value="SEVEN TM RECEPTOR"/>
    <property type="match status" value="1"/>
</dbReference>
<evidence type="ECO:0000313" key="2">
    <source>
        <dbReference type="Proteomes" id="UP000492821"/>
    </source>
</evidence>
<feature type="transmembrane region" description="Helical" evidence="1">
    <location>
        <begin position="276"/>
        <end position="296"/>
    </location>
</feature>
<keyword evidence="1" id="KW-0472">Membrane</keyword>
<proteinExistence type="predicted"/>
<keyword evidence="2" id="KW-1185">Reference proteome</keyword>
<dbReference type="WBParaSite" id="Pan_g9564.t1">
    <property type="protein sequence ID" value="Pan_g9564.t1"/>
    <property type="gene ID" value="Pan_g9564"/>
</dbReference>
<keyword evidence="1" id="KW-1133">Transmembrane helix</keyword>
<dbReference type="SUPFAM" id="SSF81321">
    <property type="entry name" value="Family A G protein-coupled receptor-like"/>
    <property type="match status" value="1"/>
</dbReference>
<evidence type="ECO:0000313" key="3">
    <source>
        <dbReference type="WBParaSite" id="Pan_g9564.t1"/>
    </source>
</evidence>
<feature type="transmembrane region" description="Helical" evidence="1">
    <location>
        <begin position="12"/>
        <end position="33"/>
    </location>
</feature>
<feature type="transmembrane region" description="Helical" evidence="1">
    <location>
        <begin position="191"/>
        <end position="220"/>
    </location>
</feature>
<reference evidence="3" key="2">
    <citation type="submission" date="2020-10" db="UniProtKB">
        <authorList>
            <consortium name="WormBaseParasite"/>
        </authorList>
    </citation>
    <scope>IDENTIFICATION</scope>
</reference>
<feature type="transmembrane region" description="Helical" evidence="1">
    <location>
        <begin position="241"/>
        <end position="264"/>
    </location>
</feature>
<dbReference type="Pfam" id="PF10317">
    <property type="entry name" value="7TM_GPCR_Srd"/>
    <property type="match status" value="1"/>
</dbReference>
<organism evidence="2 3">
    <name type="scientific">Panagrellus redivivus</name>
    <name type="common">Microworm</name>
    <dbReference type="NCBI Taxonomy" id="6233"/>
    <lineage>
        <taxon>Eukaryota</taxon>
        <taxon>Metazoa</taxon>
        <taxon>Ecdysozoa</taxon>
        <taxon>Nematoda</taxon>
        <taxon>Chromadorea</taxon>
        <taxon>Rhabditida</taxon>
        <taxon>Tylenchina</taxon>
        <taxon>Panagrolaimomorpha</taxon>
        <taxon>Panagrolaimoidea</taxon>
        <taxon>Panagrolaimidae</taxon>
        <taxon>Panagrellus</taxon>
    </lineage>
</organism>
<dbReference type="Gene3D" id="1.20.1070.10">
    <property type="entry name" value="Rhodopsin 7-helix transmembrane proteins"/>
    <property type="match status" value="1"/>
</dbReference>
<feature type="transmembrane region" description="Helical" evidence="1">
    <location>
        <begin position="91"/>
        <end position="109"/>
    </location>
</feature>
<name>A0A7E4WCI5_PANRE</name>
<dbReference type="PANTHER" id="PTHR22943">
    <property type="entry name" value="7-TRANSMEMBRANE DOMAIN RECEPTOR C.ELEGANS"/>
    <property type="match status" value="1"/>
</dbReference>
<keyword evidence="1" id="KW-0812">Transmembrane</keyword>
<dbReference type="Proteomes" id="UP000492821">
    <property type="component" value="Unassembled WGS sequence"/>
</dbReference>
<accession>A0A7E4WCI5</accession>
<evidence type="ECO:0000256" key="1">
    <source>
        <dbReference type="SAM" id="Phobius"/>
    </source>
</evidence>
<protein>
    <submittedName>
        <fullName evidence="3">G-protein coupled receptors family 1 profile domain-containing protein</fullName>
    </submittedName>
</protein>